<evidence type="ECO:0000256" key="3">
    <source>
        <dbReference type="ARBA" id="ARBA00023274"/>
    </source>
</evidence>
<comment type="similarity">
    <text evidence="1 5">Belongs to the bacterial ribosomal protein bL17 family.</text>
</comment>
<evidence type="ECO:0000256" key="2">
    <source>
        <dbReference type="ARBA" id="ARBA00022980"/>
    </source>
</evidence>
<dbReference type="Pfam" id="PF01196">
    <property type="entry name" value="Ribosomal_L17"/>
    <property type="match status" value="1"/>
</dbReference>
<dbReference type="EMBL" id="MGJL01000040">
    <property type="protein sequence ID" value="OGN06159.1"/>
    <property type="molecule type" value="Genomic_DNA"/>
</dbReference>
<dbReference type="GO" id="GO:0006412">
    <property type="term" value="P:translation"/>
    <property type="evidence" value="ECO:0007669"/>
    <property type="project" value="InterPro"/>
</dbReference>
<dbReference type="InterPro" id="IPR036373">
    <property type="entry name" value="Ribosomal_bL17_sf"/>
</dbReference>
<dbReference type="AlphaFoldDB" id="A0A1F8F1K0"/>
<dbReference type="GO" id="GO:0022625">
    <property type="term" value="C:cytosolic large ribosomal subunit"/>
    <property type="evidence" value="ECO:0007669"/>
    <property type="project" value="TreeGrafter"/>
</dbReference>
<evidence type="ECO:0000256" key="4">
    <source>
        <dbReference type="ARBA" id="ARBA00035494"/>
    </source>
</evidence>
<evidence type="ECO:0000313" key="8">
    <source>
        <dbReference type="Proteomes" id="UP000178023"/>
    </source>
</evidence>
<dbReference type="PROSITE" id="PS01167">
    <property type="entry name" value="RIBOSOMAL_L17"/>
    <property type="match status" value="1"/>
</dbReference>
<keyword evidence="2 5" id="KW-0689">Ribosomal protein</keyword>
<sequence length="116" mass="12978">MNKRGNIRKFGRKNVQRRALLRSLITALVSHGKIKTTKAKAKSLKVEMEKLTTLAKKQNLASRRLVNRSMGTVATDKLISEIALKLGEKRGGYVRIINLGQRRSDGAEMALIEFTS</sequence>
<dbReference type="Proteomes" id="UP000178023">
    <property type="component" value="Unassembled WGS sequence"/>
</dbReference>
<dbReference type="PANTHER" id="PTHR14413">
    <property type="entry name" value="RIBOSOMAL PROTEIN L17"/>
    <property type="match status" value="1"/>
</dbReference>
<dbReference type="Gene3D" id="3.90.1030.10">
    <property type="entry name" value="Ribosomal protein L17"/>
    <property type="match status" value="1"/>
</dbReference>
<comment type="caution">
    <text evidence="7">The sequence shown here is derived from an EMBL/GenBank/DDBJ whole genome shotgun (WGS) entry which is preliminary data.</text>
</comment>
<reference evidence="7 8" key="1">
    <citation type="journal article" date="2016" name="Nat. Commun.">
        <title>Thousands of microbial genomes shed light on interconnected biogeochemical processes in an aquifer system.</title>
        <authorList>
            <person name="Anantharaman K."/>
            <person name="Brown C.T."/>
            <person name="Hug L.A."/>
            <person name="Sharon I."/>
            <person name="Castelle C.J."/>
            <person name="Probst A.J."/>
            <person name="Thomas B.C."/>
            <person name="Singh A."/>
            <person name="Wilkins M.J."/>
            <person name="Karaoz U."/>
            <person name="Brodie E.L."/>
            <person name="Williams K.H."/>
            <person name="Hubbard S.S."/>
            <person name="Banfield J.F."/>
        </authorList>
    </citation>
    <scope>NUCLEOTIDE SEQUENCE [LARGE SCALE GENOMIC DNA]</scope>
</reference>
<dbReference type="SUPFAM" id="SSF64263">
    <property type="entry name" value="Prokaryotic ribosomal protein L17"/>
    <property type="match status" value="1"/>
</dbReference>
<name>A0A1F8F1K0_9BACT</name>
<dbReference type="NCBIfam" id="TIGR00059">
    <property type="entry name" value="L17"/>
    <property type="match status" value="1"/>
</dbReference>
<gene>
    <name evidence="7" type="ORF">A2750_03695</name>
</gene>
<dbReference type="InterPro" id="IPR000456">
    <property type="entry name" value="Ribosomal_bL17"/>
</dbReference>
<evidence type="ECO:0000256" key="5">
    <source>
        <dbReference type="RuleBase" id="RU000660"/>
    </source>
</evidence>
<dbReference type="PANTHER" id="PTHR14413:SF16">
    <property type="entry name" value="LARGE RIBOSOMAL SUBUNIT PROTEIN BL17M"/>
    <property type="match status" value="1"/>
</dbReference>
<proteinExistence type="inferred from homology"/>
<evidence type="ECO:0000256" key="6">
    <source>
        <dbReference type="RuleBase" id="RU000661"/>
    </source>
</evidence>
<evidence type="ECO:0000313" key="7">
    <source>
        <dbReference type="EMBL" id="OGN06159.1"/>
    </source>
</evidence>
<evidence type="ECO:0000256" key="1">
    <source>
        <dbReference type="ARBA" id="ARBA00008777"/>
    </source>
</evidence>
<organism evidence="7 8">
    <name type="scientific">Candidatus Yanofskybacteria bacterium RIFCSPHIGHO2_01_FULL_45_42</name>
    <dbReference type="NCBI Taxonomy" id="1802671"/>
    <lineage>
        <taxon>Bacteria</taxon>
        <taxon>Candidatus Yanofskyibacteriota</taxon>
    </lineage>
</organism>
<protein>
    <recommendedName>
        <fullName evidence="4 6">50S ribosomal protein L17</fullName>
    </recommendedName>
</protein>
<dbReference type="GO" id="GO:0003735">
    <property type="term" value="F:structural constituent of ribosome"/>
    <property type="evidence" value="ECO:0007669"/>
    <property type="project" value="InterPro"/>
</dbReference>
<keyword evidence="3 5" id="KW-0687">Ribonucleoprotein</keyword>
<accession>A0A1F8F1K0</accession>
<dbReference type="InterPro" id="IPR047859">
    <property type="entry name" value="Ribosomal_bL17_CS"/>
</dbReference>